<dbReference type="EMBL" id="SUTG01000008">
    <property type="protein sequence ID" value="MBE6512106.1"/>
    <property type="molecule type" value="Genomic_DNA"/>
</dbReference>
<evidence type="ECO:0000313" key="3">
    <source>
        <dbReference type="Proteomes" id="UP000732619"/>
    </source>
</evidence>
<accession>A0A8T3VVX5</accession>
<evidence type="ECO:0000313" key="2">
    <source>
        <dbReference type="EMBL" id="MBE6512106.1"/>
    </source>
</evidence>
<keyword evidence="1" id="KW-1133">Transmembrane helix</keyword>
<dbReference type="Proteomes" id="UP000732619">
    <property type="component" value="Unassembled WGS sequence"/>
</dbReference>
<proteinExistence type="predicted"/>
<keyword evidence="1" id="KW-0472">Membrane</keyword>
<protein>
    <submittedName>
        <fullName evidence="2">Uncharacterized protein</fullName>
    </submittedName>
</protein>
<organism evidence="2 3">
    <name type="scientific">Methanobrevibacter olleyae</name>
    <dbReference type="NCBI Taxonomy" id="294671"/>
    <lineage>
        <taxon>Archaea</taxon>
        <taxon>Methanobacteriati</taxon>
        <taxon>Methanobacteriota</taxon>
        <taxon>Methanomada group</taxon>
        <taxon>Methanobacteria</taxon>
        <taxon>Methanobacteriales</taxon>
        <taxon>Methanobacteriaceae</taxon>
        <taxon>Methanobrevibacter</taxon>
    </lineage>
</organism>
<keyword evidence="1" id="KW-0812">Transmembrane</keyword>
<dbReference type="AlphaFoldDB" id="A0A8T3VVX5"/>
<evidence type="ECO:0000256" key="1">
    <source>
        <dbReference type="SAM" id="Phobius"/>
    </source>
</evidence>
<name>A0A8T3VVX5_METOL</name>
<reference evidence="2" key="1">
    <citation type="submission" date="2019-04" db="EMBL/GenBank/DDBJ databases">
        <title>Evolution of Biomass-Degrading Anaerobic Consortia Revealed by Metagenomics.</title>
        <authorList>
            <person name="Peng X."/>
        </authorList>
    </citation>
    <scope>NUCLEOTIDE SEQUENCE</scope>
    <source>
        <strain evidence="2">SIG14</strain>
    </source>
</reference>
<comment type="caution">
    <text evidence="2">The sequence shown here is derived from an EMBL/GenBank/DDBJ whole genome shotgun (WGS) entry which is preliminary data.</text>
</comment>
<sequence>MDRTWIVSIAILILIIVSAYMIYPTTDTNLNCHGVSRSSDNSYIMFSLYYNETENGTPSYVYLSDKPILANLTDSYGESTIYNLTTNSSGGAVISDLKNEKYNLTAYFAGDSFYKSSQWNGTIDLRNKIYVYNGTFYI</sequence>
<feature type="transmembrane region" description="Helical" evidence="1">
    <location>
        <begin position="5"/>
        <end position="23"/>
    </location>
</feature>
<gene>
    <name evidence="2" type="ORF">E7Z75_02990</name>
</gene>